<dbReference type="Gene3D" id="3.40.605.10">
    <property type="entry name" value="Aldehyde Dehydrogenase, Chain A, domain 1"/>
    <property type="match status" value="1"/>
</dbReference>
<keyword evidence="5 7" id="KW-0560">Oxidoreductase</keyword>
<dbReference type="UniPathway" id="UPA00098">
    <property type="reaction ID" value="UER00360"/>
</dbReference>
<dbReference type="PANTHER" id="PTHR11063">
    <property type="entry name" value="GLUTAMATE SEMIALDEHYDE DEHYDROGENASE"/>
    <property type="match status" value="1"/>
</dbReference>
<evidence type="ECO:0000313" key="9">
    <source>
        <dbReference type="EMBL" id="ARQ97227.1"/>
    </source>
</evidence>
<dbReference type="EC" id="1.2.1.41" evidence="7"/>
<evidence type="ECO:0000259" key="8">
    <source>
        <dbReference type="Pfam" id="PF00171"/>
    </source>
</evidence>
<dbReference type="Proteomes" id="UP000202031">
    <property type="component" value="Chromosome"/>
</dbReference>
<proteinExistence type="inferred from homology"/>
<keyword evidence="3 7" id="KW-0641">Proline biosynthesis</keyword>
<dbReference type="CDD" id="cd07079">
    <property type="entry name" value="ALDH_F18-19_ProA-GPR"/>
    <property type="match status" value="1"/>
</dbReference>
<evidence type="ECO:0000256" key="5">
    <source>
        <dbReference type="ARBA" id="ARBA00023002"/>
    </source>
</evidence>
<dbReference type="GeneID" id="46920945"/>
<keyword evidence="2 7" id="KW-0028">Amino-acid biosynthesis</keyword>
<evidence type="ECO:0000256" key="6">
    <source>
        <dbReference type="ARBA" id="ARBA00049024"/>
    </source>
</evidence>
<dbReference type="InterPro" id="IPR015590">
    <property type="entry name" value="Aldehyde_DH_dom"/>
</dbReference>
<evidence type="ECO:0000256" key="4">
    <source>
        <dbReference type="ARBA" id="ARBA00022857"/>
    </source>
</evidence>
<dbReference type="KEGG" id="clx:CLAN_0471"/>
<evidence type="ECO:0000256" key="1">
    <source>
        <dbReference type="ARBA" id="ARBA00004985"/>
    </source>
</evidence>
<protein>
    <recommendedName>
        <fullName evidence="7">Gamma-glutamyl phosphate reductase</fullName>
        <shortName evidence="7">GPR</shortName>
        <ecNumber evidence="7">1.2.1.41</ecNumber>
    </recommendedName>
    <alternativeName>
        <fullName evidence="7">Glutamate-5-semialdehyde dehydrogenase</fullName>
    </alternativeName>
    <alternativeName>
        <fullName evidence="7">Glutamyl-gamma-semialdehyde dehydrogenase</fullName>
        <shortName evidence="7">GSA dehydrogenase</shortName>
    </alternativeName>
</protein>
<dbReference type="NCBIfam" id="TIGR00407">
    <property type="entry name" value="proA"/>
    <property type="match status" value="1"/>
</dbReference>
<name>A0A1X9SLV3_9BACT</name>
<keyword evidence="7" id="KW-0963">Cytoplasm</keyword>
<sequence>METKLKNLKKSTKKLQTLTQSQRSNLIENIAKAIEQNIDKIIKANAIDLQNAKNLSPALQDRLKLDEKRIINLAKSLRDIALLEDPIGKIKDGWITQSGLKIEKISVALGVIAIIYESRPNVTAEVVALAIKSSNGCALKGGKEAINSNLALVEIIKDSLKEYGGCVEYFDISRDEIIDFIRMDRYLDLVVPRGGEGLVKFVSSNSSVPVLKHDKGVCHIYIHKSANIQKALDICVNAKCSRPGVCNAAESVLVDEELSSEFLPLLKSELDKFGVIIHGCEKSSQIIDCQKASEDSYYNEYLDFELNLKVVSGFDEAIAHIDEHSSGHSEAIVSDDYSACERFLSLVDSACVYANASTRFSDGGEFGFGGEIGISTGKMHARGPVGVSELTTYKYIIRGDGQIR</sequence>
<gene>
    <name evidence="7 9" type="primary">proA</name>
    <name evidence="9" type="ORF">CLAN_0471</name>
</gene>
<organism evidence="9 10">
    <name type="scientific">Campylobacter lanienae NCTC 13004</name>
    <dbReference type="NCBI Taxonomy" id="1031753"/>
    <lineage>
        <taxon>Bacteria</taxon>
        <taxon>Pseudomonadati</taxon>
        <taxon>Campylobacterota</taxon>
        <taxon>Epsilonproteobacteria</taxon>
        <taxon>Campylobacterales</taxon>
        <taxon>Campylobacteraceae</taxon>
        <taxon>Campylobacter</taxon>
    </lineage>
</organism>
<evidence type="ECO:0000256" key="2">
    <source>
        <dbReference type="ARBA" id="ARBA00022605"/>
    </source>
</evidence>
<dbReference type="NCBIfam" id="NF001221">
    <property type="entry name" value="PRK00197.1"/>
    <property type="match status" value="1"/>
</dbReference>
<keyword evidence="4 7" id="KW-0521">NADP</keyword>
<dbReference type="InterPro" id="IPR000965">
    <property type="entry name" value="GPR_dom"/>
</dbReference>
<dbReference type="HAMAP" id="MF_00412">
    <property type="entry name" value="ProA"/>
    <property type="match status" value="1"/>
</dbReference>
<dbReference type="Pfam" id="PF00171">
    <property type="entry name" value="Aldedh"/>
    <property type="match status" value="1"/>
</dbReference>
<dbReference type="InterPro" id="IPR016162">
    <property type="entry name" value="Ald_DH_N"/>
</dbReference>
<evidence type="ECO:0000256" key="7">
    <source>
        <dbReference type="HAMAP-Rule" id="MF_00412"/>
    </source>
</evidence>
<evidence type="ECO:0000313" key="10">
    <source>
        <dbReference type="Proteomes" id="UP000202031"/>
    </source>
</evidence>
<comment type="subcellular location">
    <subcellularLocation>
        <location evidence="7">Cytoplasm</location>
    </subcellularLocation>
</comment>
<dbReference type="Gene3D" id="3.40.309.10">
    <property type="entry name" value="Aldehyde Dehydrogenase, Chain A, domain 2"/>
    <property type="match status" value="1"/>
</dbReference>
<dbReference type="SUPFAM" id="SSF53720">
    <property type="entry name" value="ALDH-like"/>
    <property type="match status" value="1"/>
</dbReference>
<dbReference type="InterPro" id="IPR012134">
    <property type="entry name" value="Glu-5-SA_DH"/>
</dbReference>
<dbReference type="GO" id="GO:0005737">
    <property type="term" value="C:cytoplasm"/>
    <property type="evidence" value="ECO:0007669"/>
    <property type="project" value="UniProtKB-SubCell"/>
</dbReference>
<dbReference type="InterPro" id="IPR016163">
    <property type="entry name" value="Ald_DH_C"/>
</dbReference>
<comment type="catalytic activity">
    <reaction evidence="6 7">
        <text>L-glutamate 5-semialdehyde + phosphate + NADP(+) = L-glutamyl 5-phosphate + NADPH + H(+)</text>
        <dbReference type="Rhea" id="RHEA:19541"/>
        <dbReference type="ChEBI" id="CHEBI:15378"/>
        <dbReference type="ChEBI" id="CHEBI:43474"/>
        <dbReference type="ChEBI" id="CHEBI:57783"/>
        <dbReference type="ChEBI" id="CHEBI:58066"/>
        <dbReference type="ChEBI" id="CHEBI:58274"/>
        <dbReference type="ChEBI" id="CHEBI:58349"/>
        <dbReference type="EC" id="1.2.1.41"/>
    </reaction>
</comment>
<comment type="similarity">
    <text evidence="7">Belongs to the gamma-glutamyl phosphate reductase family.</text>
</comment>
<dbReference type="FunFam" id="3.40.309.10:FF:000006">
    <property type="entry name" value="Gamma-glutamyl phosphate reductase"/>
    <property type="match status" value="1"/>
</dbReference>
<dbReference type="InterPro" id="IPR020593">
    <property type="entry name" value="G-glutamylP_reductase_CS"/>
</dbReference>
<dbReference type="EMBL" id="CP015578">
    <property type="protein sequence ID" value="ARQ97227.1"/>
    <property type="molecule type" value="Genomic_DNA"/>
</dbReference>
<comment type="pathway">
    <text evidence="1 7">Amino-acid biosynthesis; L-proline biosynthesis; L-glutamate 5-semialdehyde from L-glutamate: step 2/2.</text>
</comment>
<dbReference type="InterPro" id="IPR016161">
    <property type="entry name" value="Ald_DH/histidinol_DH"/>
</dbReference>
<reference evidence="10" key="1">
    <citation type="journal article" date="2017" name="Genome Biol. Evol.">
        <title>Comparative Genomic Analysis Identifies a Campylobacter Clade Deficient in Selenium Metabolism.</title>
        <authorList>
            <person name="Miller W.G."/>
            <person name="Yee E."/>
            <person name="Lopes B.S."/>
            <person name="Chapman M.H."/>
            <person name="Huynh S."/>
            <person name="Bono J.L."/>
            <person name="Parker C.T."/>
            <person name="Strachan N.J.C."/>
            <person name="Forbes K.J."/>
        </authorList>
    </citation>
    <scope>NUCLEOTIDE SEQUENCE [LARGE SCALE GENOMIC DNA]</scope>
    <source>
        <strain evidence="10">NCTC 13004</strain>
    </source>
</reference>
<comment type="function">
    <text evidence="7">Catalyzes the NADPH-dependent reduction of L-glutamate 5-phosphate into L-glutamate 5-semialdehyde and phosphate. The product spontaneously undergoes cyclization to form 1-pyrroline-5-carboxylate.</text>
</comment>
<dbReference type="PANTHER" id="PTHR11063:SF8">
    <property type="entry name" value="DELTA-1-PYRROLINE-5-CARBOXYLATE SYNTHASE"/>
    <property type="match status" value="1"/>
</dbReference>
<dbReference type="GO" id="GO:0050661">
    <property type="term" value="F:NADP binding"/>
    <property type="evidence" value="ECO:0007669"/>
    <property type="project" value="InterPro"/>
</dbReference>
<dbReference type="PROSITE" id="PS01223">
    <property type="entry name" value="PROA"/>
    <property type="match status" value="1"/>
</dbReference>
<feature type="domain" description="Aldehyde dehydrogenase" evidence="8">
    <location>
        <begin position="9"/>
        <end position="273"/>
    </location>
</feature>
<accession>A0A1X9SLV3</accession>
<evidence type="ECO:0000256" key="3">
    <source>
        <dbReference type="ARBA" id="ARBA00022650"/>
    </source>
</evidence>
<dbReference type="PIRSF" id="PIRSF000151">
    <property type="entry name" value="GPR"/>
    <property type="match status" value="1"/>
</dbReference>
<dbReference type="AlphaFoldDB" id="A0A1X9SLV3"/>
<reference evidence="10" key="2">
    <citation type="journal article" date="2017" name="Genome Biol. Evol.">
        <title>Comparative genomic analysis identifies a Campylobacter clade deficient in selenium metabolism.</title>
        <authorList>
            <person name="Miller W.G."/>
            <person name="Yee E."/>
            <person name="Lopes B.S."/>
            <person name="Chapman M.H."/>
            <person name="Huynh S."/>
            <person name="Bono J.L."/>
            <person name="Parker C.T."/>
            <person name="Strachan N.J.C."/>
            <person name="Forbes K.J."/>
        </authorList>
    </citation>
    <scope>NUCLEOTIDE SEQUENCE [LARGE SCALE GENOMIC DNA]</scope>
    <source>
        <strain evidence="10">NCTC 13004</strain>
    </source>
</reference>
<dbReference type="GO" id="GO:0004350">
    <property type="term" value="F:glutamate-5-semialdehyde dehydrogenase activity"/>
    <property type="evidence" value="ECO:0007669"/>
    <property type="project" value="UniProtKB-UniRule"/>
</dbReference>
<dbReference type="RefSeq" id="WP_100590502.1">
    <property type="nucleotide sequence ID" value="NZ_CP015578.1"/>
</dbReference>
<dbReference type="GO" id="GO:0055129">
    <property type="term" value="P:L-proline biosynthetic process"/>
    <property type="evidence" value="ECO:0007669"/>
    <property type="project" value="UniProtKB-UniRule"/>
</dbReference>